<dbReference type="InterPro" id="IPR007168">
    <property type="entry name" value="Phageshock_PspC_N"/>
</dbReference>
<keyword evidence="4" id="KW-0472">Membrane</keyword>
<feature type="domain" description="Phage shock protein PspC N-terminal" evidence="6">
    <location>
        <begin position="37"/>
        <end position="82"/>
    </location>
</feature>
<evidence type="ECO:0000256" key="4">
    <source>
        <dbReference type="SAM" id="Phobius"/>
    </source>
</evidence>
<dbReference type="RefSeq" id="WP_154543901.1">
    <property type="nucleotide sequence ID" value="NZ_VUMY01000005.1"/>
</dbReference>
<dbReference type="SUPFAM" id="SSF55874">
    <property type="entry name" value="ATPase domain of HSP90 chaperone/DNA topoisomerase II/histidine kinase"/>
    <property type="match status" value="1"/>
</dbReference>
<feature type="transmembrane region" description="Helical" evidence="4">
    <location>
        <begin position="153"/>
        <end position="171"/>
    </location>
</feature>
<dbReference type="Pfam" id="PF02518">
    <property type="entry name" value="HATPase_c"/>
    <property type="match status" value="1"/>
</dbReference>
<organism evidence="7 8">
    <name type="scientific">Mobiluncus porci</name>
    <dbReference type="NCBI Taxonomy" id="2652278"/>
    <lineage>
        <taxon>Bacteria</taxon>
        <taxon>Bacillati</taxon>
        <taxon>Actinomycetota</taxon>
        <taxon>Actinomycetes</taxon>
        <taxon>Actinomycetales</taxon>
        <taxon>Actinomycetaceae</taxon>
        <taxon>Mobiluncus</taxon>
    </lineage>
</organism>
<comment type="caution">
    <text evidence="7">The sequence shown here is derived from an EMBL/GenBank/DDBJ whole genome shotgun (WGS) entry which is preliminary data.</text>
</comment>
<evidence type="ECO:0000256" key="3">
    <source>
        <dbReference type="ARBA" id="ARBA00023012"/>
    </source>
</evidence>
<proteinExistence type="predicted"/>
<dbReference type="PANTHER" id="PTHR24421">
    <property type="entry name" value="NITRATE/NITRITE SENSOR PROTEIN NARX-RELATED"/>
    <property type="match status" value="1"/>
</dbReference>
<dbReference type="Gene3D" id="3.30.565.10">
    <property type="entry name" value="Histidine kinase-like ATPase, C-terminal domain"/>
    <property type="match status" value="1"/>
</dbReference>
<protein>
    <submittedName>
        <fullName evidence="7">PspC domain-containing protein</fullName>
    </submittedName>
</protein>
<dbReference type="InterPro" id="IPR036890">
    <property type="entry name" value="HATPase_C_sf"/>
</dbReference>
<dbReference type="Pfam" id="PF04024">
    <property type="entry name" value="PspC"/>
    <property type="match status" value="1"/>
</dbReference>
<dbReference type="GO" id="GO:0000160">
    <property type="term" value="P:phosphorelay signal transduction system"/>
    <property type="evidence" value="ECO:0007669"/>
    <property type="project" value="UniProtKB-KW"/>
</dbReference>
<name>A0A7K0K1I0_9ACTO</name>
<sequence length="429" mass="45956">MSGLERLAVADGDGAVNNRLPLVRPKGGETPHGFKPIIAGVAAGLGAHLGISPWLLRFLFLLGTPIGMGVLLYLWFWTFVPRGNPWENAPADVASSRLSTPNASAVPATDAKTKRRSHTLALTPAILLALFLLAAAIFLGVEGPRALAVARPAVIGGIILGGFGMIWAGATRQTVAQLDTRRFLLLGIPGALVVIFGVVLAFSGTISWRDAAQGGVIALLVLALLSLAALPLWVRFWNDFKASLSEQTRQTVRADMAAHLHDSVLQTLALIRARAENPTEVAKLARAEERQLRAWLYEDRASANQSLVQVLKDVVGEVEDRYGVVFETVSVGDAPPGPWSEPLVNATREALTNAVKHGAPAYSVYLEITADSAQCFVRDHGKGFDLDSIPQGHHGVKGSIVERLERHGGNVKIKTGETGTEVQMEVKRQ</sequence>
<evidence type="ECO:0000313" key="8">
    <source>
        <dbReference type="Proteomes" id="UP000442535"/>
    </source>
</evidence>
<dbReference type="Proteomes" id="UP000442535">
    <property type="component" value="Unassembled WGS sequence"/>
</dbReference>
<keyword evidence="2" id="KW-0418">Kinase</keyword>
<feature type="transmembrane region" description="Helical" evidence="4">
    <location>
        <begin position="212"/>
        <end position="234"/>
    </location>
</feature>
<feature type="transmembrane region" description="Helical" evidence="4">
    <location>
        <begin position="183"/>
        <end position="206"/>
    </location>
</feature>
<keyword evidence="4" id="KW-0812">Transmembrane</keyword>
<dbReference type="GO" id="GO:0016301">
    <property type="term" value="F:kinase activity"/>
    <property type="evidence" value="ECO:0007669"/>
    <property type="project" value="UniProtKB-KW"/>
</dbReference>
<dbReference type="AlphaFoldDB" id="A0A7K0K1I0"/>
<evidence type="ECO:0000313" key="7">
    <source>
        <dbReference type="EMBL" id="MST49347.1"/>
    </source>
</evidence>
<keyword evidence="4" id="KW-1133">Transmembrane helix</keyword>
<feature type="transmembrane region" description="Helical" evidence="4">
    <location>
        <begin position="120"/>
        <end position="141"/>
    </location>
</feature>
<keyword evidence="1" id="KW-0808">Transferase</keyword>
<feature type="domain" description="Histidine kinase/HSP90-like ATPase" evidence="5">
    <location>
        <begin position="342"/>
        <end position="427"/>
    </location>
</feature>
<gene>
    <name evidence="7" type="ORF">FYJ63_03710</name>
</gene>
<keyword evidence="3" id="KW-0902">Two-component regulatory system</keyword>
<accession>A0A7K0K1I0</accession>
<evidence type="ECO:0000256" key="1">
    <source>
        <dbReference type="ARBA" id="ARBA00022679"/>
    </source>
</evidence>
<dbReference type="EMBL" id="VUMY01000005">
    <property type="protein sequence ID" value="MST49347.1"/>
    <property type="molecule type" value="Genomic_DNA"/>
</dbReference>
<dbReference type="InterPro" id="IPR050482">
    <property type="entry name" value="Sensor_HK_TwoCompSys"/>
</dbReference>
<dbReference type="InterPro" id="IPR003594">
    <property type="entry name" value="HATPase_dom"/>
</dbReference>
<reference evidence="7 8" key="1">
    <citation type="submission" date="2019-08" db="EMBL/GenBank/DDBJ databases">
        <title>In-depth cultivation of the pig gut microbiome towards novel bacterial diversity and tailored functional studies.</title>
        <authorList>
            <person name="Wylensek D."/>
            <person name="Hitch T.C.A."/>
            <person name="Clavel T."/>
        </authorList>
    </citation>
    <scope>NUCLEOTIDE SEQUENCE [LARGE SCALE GENOMIC DNA]</scope>
    <source>
        <strain evidence="7 8">RF-GAM-744-WT-7</strain>
    </source>
</reference>
<keyword evidence="8" id="KW-1185">Reference proteome</keyword>
<evidence type="ECO:0000259" key="5">
    <source>
        <dbReference type="Pfam" id="PF02518"/>
    </source>
</evidence>
<feature type="transmembrane region" description="Helical" evidence="4">
    <location>
        <begin position="54"/>
        <end position="76"/>
    </location>
</feature>
<dbReference type="PANTHER" id="PTHR24421:SF61">
    <property type="entry name" value="OXYGEN SENSOR HISTIDINE KINASE NREB"/>
    <property type="match status" value="1"/>
</dbReference>
<evidence type="ECO:0000256" key="2">
    <source>
        <dbReference type="ARBA" id="ARBA00022777"/>
    </source>
</evidence>
<evidence type="ECO:0000259" key="6">
    <source>
        <dbReference type="Pfam" id="PF04024"/>
    </source>
</evidence>